<accession>F3ZYQ5</accession>
<dbReference type="Pfam" id="PF20736">
    <property type="entry name" value="Glyco_hydro127M"/>
    <property type="match status" value="1"/>
</dbReference>
<dbReference type="PANTHER" id="PTHR43465:SF2">
    <property type="entry name" value="DUF1680 DOMAIN PROTEIN (AFU_ORTHOLOGUE AFUA_1G08910)"/>
    <property type="match status" value="1"/>
</dbReference>
<sequence length="683" mass="77563">MDSYAKMKELPITNITPKGWLRRYLENQRDGLTGHIDEAVGLPFIARPWSSADNDPYYNNWWIYEQTGYWVDGMTRCGYLLSDKYLIDKAKKDIEFVLEHPDEDGYLGPQILKEGEKANRWPHAVFFRAVMAYYQATGDKTILSKLTEHYLSKTPIHLNGRSVCNIEIILWLYGQTADKRLLDYALQVFEGYNSILPEDYIKSQDNLSDDALPYTPDSKAIFDTSVEGLLSDRRATIHGVTFNEIAKLGAIIYMYTGNEKYLQASVNGYKKIDRDQMLIDGVCSSAEHLRGKDPLDSHETCDIADYTWSCGYLLMATGNAEYADKIERACFNAAPGAVTSDFKALQYFSCPNQVIADYASNHNFYHKGEAWMSYRPDPNHVECCPGEVNRIMPNYAARMWMDDGKGGLMAALYGPSSITAKVGAQLQEITVIEETDYPFSEQINFKIQTIQPTDFKLTVRIPAWCKDAKLLLNGAAMNVRTEAGTFVDIKRVFQNGDVITLNLPMELKLSHWPKGGIGIERGPLVYALKIDEKWETDDTEEKCSEEFPAYDLYAASKWNYALALDETDINSKVEIVRKPINEQPWSIDSAPIEIRVPAREVKGWEMERENKIVYAKHVTEWINGKVETAIKPAKKRGDFTFTSQLPDADFINNNLGDIETVTLVPYGCTKMRIAIFPQCDADM</sequence>
<reference evidence="3 4" key="2">
    <citation type="journal article" date="2011" name="Stand. Genomic Sci.">
        <title>Complete genome sequence of Mahella australiensis type strain (50-1 BON).</title>
        <authorList>
            <person name="Sikorski J."/>
            <person name="Teshima H."/>
            <person name="Nolan M."/>
            <person name="Lucas S."/>
            <person name="Hammon N."/>
            <person name="Deshpande S."/>
            <person name="Cheng J.F."/>
            <person name="Pitluck S."/>
            <person name="Liolios K."/>
            <person name="Pagani I."/>
            <person name="Ivanova N."/>
            <person name="Huntemann M."/>
            <person name="Mavromatis K."/>
            <person name="Ovchinikova G."/>
            <person name="Pati A."/>
            <person name="Tapia R."/>
            <person name="Han C."/>
            <person name="Goodwin L."/>
            <person name="Chen A."/>
            <person name="Palaniappan K."/>
            <person name="Land M."/>
            <person name="Hauser L."/>
            <person name="Ngatchou-Djao O.D."/>
            <person name="Rohde M."/>
            <person name="Pukall R."/>
            <person name="Spring S."/>
            <person name="Abt B."/>
            <person name="Goker M."/>
            <person name="Detter J.C."/>
            <person name="Woyke T."/>
            <person name="Bristow J."/>
            <person name="Markowitz V."/>
            <person name="Hugenholtz P."/>
            <person name="Eisen J.A."/>
            <person name="Kyrpides N.C."/>
            <person name="Klenk H.P."/>
            <person name="Lapidus A."/>
        </authorList>
    </citation>
    <scope>NUCLEOTIDE SEQUENCE [LARGE SCALE GENOMIC DNA]</scope>
    <source>
        <strain evidence="4">DSM 15567 / CIP 107919 / 50-1 BON</strain>
    </source>
</reference>
<dbReference type="HOGENOM" id="CLU_016354_0_0_9"/>
<dbReference type="InterPro" id="IPR012878">
    <property type="entry name" value="Beta-AFase-like_GH127_cat"/>
</dbReference>
<name>F3ZYQ5_MAHA5</name>
<protein>
    <recommendedName>
        <fullName evidence="5">Glycosyl hydrolase</fullName>
    </recommendedName>
</protein>
<dbReference type="STRING" id="697281.Mahau_2687"/>
<dbReference type="GO" id="GO:0005975">
    <property type="term" value="P:carbohydrate metabolic process"/>
    <property type="evidence" value="ECO:0007669"/>
    <property type="project" value="InterPro"/>
</dbReference>
<dbReference type="Pfam" id="PF07944">
    <property type="entry name" value="Beta-AFase-like_GH127_cat"/>
    <property type="match status" value="1"/>
</dbReference>
<gene>
    <name evidence="3" type="ordered locus">Mahau_2687</name>
</gene>
<evidence type="ECO:0000259" key="2">
    <source>
        <dbReference type="Pfam" id="PF20736"/>
    </source>
</evidence>
<reference evidence="4" key="1">
    <citation type="submission" date="2010-11" db="EMBL/GenBank/DDBJ databases">
        <title>The complete genome of Mahella australiensis DSM 15567.</title>
        <authorList>
            <consortium name="US DOE Joint Genome Institute (JGI-PGF)"/>
            <person name="Lucas S."/>
            <person name="Copeland A."/>
            <person name="Lapidus A."/>
            <person name="Bruce D."/>
            <person name="Goodwin L."/>
            <person name="Pitluck S."/>
            <person name="Kyrpides N."/>
            <person name="Mavromatis K."/>
            <person name="Pagani I."/>
            <person name="Ivanova N."/>
            <person name="Teshima H."/>
            <person name="Brettin T."/>
            <person name="Detter J.C."/>
            <person name="Han C."/>
            <person name="Tapia R."/>
            <person name="Land M."/>
            <person name="Hauser L."/>
            <person name="Markowitz V."/>
            <person name="Cheng J.-F."/>
            <person name="Hugenholtz P."/>
            <person name="Woyke T."/>
            <person name="Wu D."/>
            <person name="Spring S."/>
            <person name="Pukall R."/>
            <person name="Steenblock K."/>
            <person name="Schneider S."/>
            <person name="Klenk H.-P."/>
            <person name="Eisen J.A."/>
        </authorList>
    </citation>
    <scope>NUCLEOTIDE SEQUENCE [LARGE SCALE GENOMIC DNA]</scope>
    <source>
        <strain evidence="4">DSM 15567 / CIP 107919 / 50-1 BON</strain>
    </source>
</reference>
<dbReference type="OrthoDB" id="9757939at2"/>
<evidence type="ECO:0000259" key="1">
    <source>
        <dbReference type="Pfam" id="PF07944"/>
    </source>
</evidence>
<dbReference type="InterPro" id="IPR049046">
    <property type="entry name" value="Beta-AFase-like_GH127_middle"/>
</dbReference>
<organism evidence="3 4">
    <name type="scientific">Mahella australiensis (strain DSM 15567 / CIP 107919 / 50-1 BON)</name>
    <dbReference type="NCBI Taxonomy" id="697281"/>
    <lineage>
        <taxon>Bacteria</taxon>
        <taxon>Bacillati</taxon>
        <taxon>Bacillota</taxon>
        <taxon>Clostridia</taxon>
        <taxon>Thermoanaerobacterales</taxon>
        <taxon>Thermoanaerobacterales Family IV. Incertae Sedis</taxon>
        <taxon>Mahella</taxon>
    </lineage>
</organism>
<keyword evidence="4" id="KW-1185">Reference proteome</keyword>
<dbReference type="RefSeq" id="WP_013782246.1">
    <property type="nucleotide sequence ID" value="NC_015520.1"/>
</dbReference>
<dbReference type="InterPro" id="IPR008928">
    <property type="entry name" value="6-hairpin_glycosidase_sf"/>
</dbReference>
<evidence type="ECO:0008006" key="5">
    <source>
        <dbReference type="Google" id="ProtNLM"/>
    </source>
</evidence>
<feature type="domain" description="Non-reducing end beta-L-arabinofuranosidase-like GH127 catalytic" evidence="1">
    <location>
        <begin position="65"/>
        <end position="395"/>
    </location>
</feature>
<proteinExistence type="predicted"/>
<feature type="domain" description="Non-reducing end beta-L-arabinofuranosidase-like GH127 middle" evidence="2">
    <location>
        <begin position="408"/>
        <end position="505"/>
    </location>
</feature>
<dbReference type="InterPro" id="IPR012341">
    <property type="entry name" value="6hp_glycosidase-like_sf"/>
</dbReference>
<dbReference type="Proteomes" id="UP000008457">
    <property type="component" value="Chromosome"/>
</dbReference>
<dbReference type="EMBL" id="CP002360">
    <property type="protein sequence ID" value="AEE97823.1"/>
    <property type="molecule type" value="Genomic_DNA"/>
</dbReference>
<evidence type="ECO:0000313" key="3">
    <source>
        <dbReference type="EMBL" id="AEE97823.1"/>
    </source>
</evidence>
<dbReference type="eggNOG" id="COG3533">
    <property type="taxonomic scope" value="Bacteria"/>
</dbReference>
<dbReference type="AlphaFoldDB" id="F3ZYQ5"/>
<dbReference type="InterPro" id="IPR049174">
    <property type="entry name" value="Beta-AFase-like"/>
</dbReference>
<dbReference type="Gene3D" id="1.50.10.10">
    <property type="match status" value="1"/>
</dbReference>
<dbReference type="SUPFAM" id="SSF48208">
    <property type="entry name" value="Six-hairpin glycosidases"/>
    <property type="match status" value="1"/>
</dbReference>
<dbReference type="PANTHER" id="PTHR43465">
    <property type="entry name" value="DUF1680 DOMAIN PROTEIN (AFU_ORTHOLOGUE AFUA_1G08910)"/>
    <property type="match status" value="1"/>
</dbReference>
<evidence type="ECO:0000313" key="4">
    <source>
        <dbReference type="Proteomes" id="UP000008457"/>
    </source>
</evidence>
<dbReference type="KEGG" id="mas:Mahau_2687"/>